<dbReference type="InterPro" id="IPR002528">
    <property type="entry name" value="MATE_fam"/>
</dbReference>
<gene>
    <name evidence="3" type="ORF">STIAU_5256</name>
</gene>
<feature type="transmembrane region" description="Helical" evidence="1">
    <location>
        <begin position="135"/>
        <end position="159"/>
    </location>
</feature>
<dbReference type="Pfam" id="PF01554">
    <property type="entry name" value="MatE"/>
    <property type="match status" value="2"/>
</dbReference>
<proteinExistence type="predicted"/>
<keyword evidence="1" id="KW-0812">Transmembrane</keyword>
<evidence type="ECO:0000313" key="3">
    <source>
        <dbReference type="EMBL" id="EAU62189.1"/>
    </source>
</evidence>
<feature type="transmembrane region" description="Helical" evidence="1">
    <location>
        <begin position="398"/>
        <end position="417"/>
    </location>
</feature>
<organism evidence="3 4">
    <name type="scientific">Stigmatella aurantiaca (strain DW4/3-1)</name>
    <dbReference type="NCBI Taxonomy" id="378806"/>
    <lineage>
        <taxon>Bacteria</taxon>
        <taxon>Pseudomonadati</taxon>
        <taxon>Myxococcota</taxon>
        <taxon>Myxococcia</taxon>
        <taxon>Myxococcales</taxon>
        <taxon>Cystobacterineae</taxon>
        <taxon>Archangiaceae</taxon>
        <taxon>Stigmatella</taxon>
    </lineage>
</organism>
<feature type="transmembrane region" description="Helical" evidence="1">
    <location>
        <begin position="211"/>
        <end position="232"/>
    </location>
</feature>
<feature type="transmembrane region" description="Helical" evidence="1">
    <location>
        <begin position="493"/>
        <end position="514"/>
    </location>
</feature>
<feature type="transmembrane region" description="Helical" evidence="1">
    <location>
        <begin position="91"/>
        <end position="110"/>
    </location>
</feature>
<evidence type="ECO:0000313" key="4">
    <source>
        <dbReference type="Proteomes" id="UP000032702"/>
    </source>
</evidence>
<dbReference type="GO" id="GO:0042910">
    <property type="term" value="F:xenobiotic transmembrane transporter activity"/>
    <property type="evidence" value="ECO:0007669"/>
    <property type="project" value="InterPro"/>
</dbReference>
<feature type="transmembrane region" description="Helical" evidence="1">
    <location>
        <begin position="466"/>
        <end position="487"/>
    </location>
</feature>
<keyword evidence="1" id="KW-0472">Membrane</keyword>
<dbReference type="Proteomes" id="UP000032702">
    <property type="component" value="Unassembled WGS sequence"/>
</dbReference>
<feature type="signal peptide" evidence="2">
    <location>
        <begin position="1"/>
        <end position="25"/>
    </location>
</feature>
<evidence type="ECO:0000256" key="2">
    <source>
        <dbReference type="SAM" id="SignalP"/>
    </source>
</evidence>
<feature type="transmembrane region" description="Helical" evidence="1">
    <location>
        <begin position="271"/>
        <end position="295"/>
    </location>
</feature>
<sequence>MRVIRPLLTRFPFVSSLLGSTPAGARPVGSSPHPGASVFRWPALPGPGFNSWSSNGFWGVQWPVERAAKGGSTAREERATRKGMDAPRPSLGLFRLTWPIFLELLLFMLMGTSDVLMLSGVSDDAVSAAGVVNQYIFLCILIMNVISHGASIVVAQYLGARRSAEAARISAVAITLNLMLGLVVSATLLSLDGFILSHMNLEGQVLEHARAYMRIAGGLLFLQALINVLSGLIRTYGFTRQSMFVSLGMNVLHVLCNYALIFGHFGMPALGVTGAAVSTGISRAAALAVFLWVLYRVMDVRMVPSDYLAFPGGYIRKILKVGVPAAIEQVTYHSVQTTFLYWVTFLGPTALASRQYAMAISQYVFLCSLAIGMGTAILVGRMVGALQPDEAYRRALSALKWAVSITVLVDVLVTLVRQPLVGLFTANGDIVQLTSKVILLSLVLESGRSLNLVLVNALRAAGDAQFTVYMAFLSMVCLSLPLGYTLIFKFQLGLPGVWLAIAADEWMRGLVFWYRWKSRAWERQVLVTPQEQTAAVALGG</sequence>
<dbReference type="EMBL" id="AAMD01000262">
    <property type="protein sequence ID" value="EAU62189.1"/>
    <property type="molecule type" value="Genomic_DNA"/>
</dbReference>
<dbReference type="CDD" id="cd13134">
    <property type="entry name" value="MATE_like_8"/>
    <property type="match status" value="1"/>
</dbReference>
<feature type="transmembrane region" description="Helical" evidence="1">
    <location>
        <begin position="244"/>
        <end position="265"/>
    </location>
</feature>
<feature type="chain" id="PRO_5004166815" evidence="2">
    <location>
        <begin position="26"/>
        <end position="540"/>
    </location>
</feature>
<accession>Q08NY1</accession>
<dbReference type="InterPro" id="IPR047135">
    <property type="entry name" value="YsiQ"/>
</dbReference>
<evidence type="ECO:0000256" key="1">
    <source>
        <dbReference type="SAM" id="Phobius"/>
    </source>
</evidence>
<keyword evidence="2" id="KW-0732">Signal</keyword>
<dbReference type="PANTHER" id="PTHR42925:SF1">
    <property type="entry name" value="VIRULENCE FACTOR MVIN"/>
    <property type="match status" value="1"/>
</dbReference>
<dbReference type="NCBIfam" id="TIGR00797">
    <property type="entry name" value="matE"/>
    <property type="match status" value="1"/>
</dbReference>
<comment type="caution">
    <text evidence="3">The sequence shown here is derived from an EMBL/GenBank/DDBJ whole genome shotgun (WGS) entry which is preliminary data.</text>
</comment>
<dbReference type="PATRIC" id="fig|378806.16.peg.941"/>
<protein>
    <submittedName>
        <fullName evidence="3">Efflux protein</fullName>
    </submittedName>
</protein>
<reference evidence="3 4" key="1">
    <citation type="submission" date="2006-04" db="EMBL/GenBank/DDBJ databases">
        <authorList>
            <person name="Nierman W.C."/>
        </authorList>
    </citation>
    <scope>NUCLEOTIDE SEQUENCE [LARGE SCALE GENOMIC DNA]</scope>
    <source>
        <strain evidence="3 4">DW4/3-1</strain>
    </source>
</reference>
<dbReference type="GO" id="GO:0015297">
    <property type="term" value="F:antiporter activity"/>
    <property type="evidence" value="ECO:0007669"/>
    <property type="project" value="InterPro"/>
</dbReference>
<name>Q08NY1_STIAD</name>
<feature type="transmembrane region" description="Helical" evidence="1">
    <location>
        <begin position="171"/>
        <end position="191"/>
    </location>
</feature>
<dbReference type="GO" id="GO:0016020">
    <property type="term" value="C:membrane"/>
    <property type="evidence" value="ECO:0007669"/>
    <property type="project" value="InterPro"/>
</dbReference>
<dbReference type="AlphaFoldDB" id="Q08NY1"/>
<keyword evidence="1" id="KW-1133">Transmembrane helix</keyword>
<dbReference type="PANTHER" id="PTHR42925">
    <property type="entry name" value="MULTIDRUG AND TOXIN EFFLUX PROTEIN MATE FAMILY"/>
    <property type="match status" value="1"/>
</dbReference>
<feature type="transmembrane region" description="Helical" evidence="1">
    <location>
        <begin position="363"/>
        <end position="386"/>
    </location>
</feature>